<comment type="similarity">
    <text evidence="7">Belongs to the aspartate/glutamate racemases family.</text>
</comment>
<proteinExistence type="inferred from homology"/>
<dbReference type="SUPFAM" id="SSF53681">
    <property type="entry name" value="Aspartate/glutamate racemase"/>
    <property type="match status" value="2"/>
</dbReference>
<keyword evidence="3 7" id="KW-0133">Cell shape</keyword>
<gene>
    <name evidence="7 8" type="primary">murI</name>
    <name evidence="8" type="ORF">ACFQ1R_04200</name>
</gene>
<comment type="function">
    <text evidence="7">Provides the (R)-glutamate required for cell wall biosynthesis.</text>
</comment>
<dbReference type="RefSeq" id="WP_379924854.1">
    <property type="nucleotide sequence ID" value="NZ_JBHTJI010000001.1"/>
</dbReference>
<feature type="binding site" evidence="7">
    <location>
        <begin position="74"/>
        <end position="75"/>
    </location>
    <ligand>
        <name>substrate</name>
    </ligand>
</feature>
<dbReference type="EMBL" id="JBHTJI010000001">
    <property type="protein sequence ID" value="MFD0989284.1"/>
    <property type="molecule type" value="Genomic_DNA"/>
</dbReference>
<dbReference type="InterPro" id="IPR033134">
    <property type="entry name" value="Asp/Glu_racemase_AS_2"/>
</dbReference>
<evidence type="ECO:0000313" key="9">
    <source>
        <dbReference type="Proteomes" id="UP001597061"/>
    </source>
</evidence>
<feature type="active site" description="Proton donor/acceptor" evidence="7">
    <location>
        <position position="73"/>
    </location>
</feature>
<dbReference type="Proteomes" id="UP001597061">
    <property type="component" value="Unassembled WGS sequence"/>
</dbReference>
<comment type="caution">
    <text evidence="8">The sequence shown here is derived from an EMBL/GenBank/DDBJ whole genome shotgun (WGS) entry which is preliminary data.</text>
</comment>
<feature type="binding site" evidence="7">
    <location>
        <begin position="42"/>
        <end position="43"/>
    </location>
    <ligand>
        <name>substrate</name>
    </ligand>
</feature>
<keyword evidence="5 7" id="KW-0413">Isomerase</keyword>
<dbReference type="InterPro" id="IPR018187">
    <property type="entry name" value="Asp/Glu_racemase_AS_1"/>
</dbReference>
<keyword evidence="4 7" id="KW-0573">Peptidoglycan synthesis</keyword>
<evidence type="ECO:0000256" key="3">
    <source>
        <dbReference type="ARBA" id="ARBA00022960"/>
    </source>
</evidence>
<dbReference type="PANTHER" id="PTHR21198">
    <property type="entry name" value="GLUTAMATE RACEMASE"/>
    <property type="match status" value="1"/>
</dbReference>
<comment type="catalytic activity">
    <reaction evidence="1 7">
        <text>L-glutamate = D-glutamate</text>
        <dbReference type="Rhea" id="RHEA:12813"/>
        <dbReference type="ChEBI" id="CHEBI:29985"/>
        <dbReference type="ChEBI" id="CHEBI:29986"/>
        <dbReference type="EC" id="5.1.1.3"/>
    </reaction>
</comment>
<evidence type="ECO:0000256" key="6">
    <source>
        <dbReference type="ARBA" id="ARBA00023316"/>
    </source>
</evidence>
<dbReference type="EC" id="5.1.1.3" evidence="2 7"/>
<evidence type="ECO:0000256" key="7">
    <source>
        <dbReference type="HAMAP-Rule" id="MF_00258"/>
    </source>
</evidence>
<dbReference type="Gene3D" id="3.40.50.1860">
    <property type="match status" value="2"/>
</dbReference>
<sequence>MNKQPIGIFDSGVGGTSIWKEINLLLPNENTIYLADSANAPYGLKSKEAIINLSIKNTEYLIKKGCKIIVVACNTATTNAINELRETYKIPFIGIEPAIKPAALNTQTKAVGILATKGTLSSELFHKTTDLFASNITVIERIGEGIVELIESGQLYSEDMKVLLKLYLQPMLNANIDYLVLGCTHYPYLMPLLIELLPNHVKIIDSGEAVARQTKAVLDKHNLLNTQRKKGNYQFYTNRNTDVMASLLDNAFGIDYLDF</sequence>
<feature type="binding site" evidence="7">
    <location>
        <begin position="10"/>
        <end position="11"/>
    </location>
    <ligand>
        <name>substrate</name>
    </ligand>
</feature>
<keyword evidence="6 7" id="KW-0961">Cell wall biogenesis/degradation</keyword>
<evidence type="ECO:0000256" key="5">
    <source>
        <dbReference type="ARBA" id="ARBA00023235"/>
    </source>
</evidence>
<organism evidence="8 9">
    <name type="scientific">Mariniflexile jejuense</name>
    <dbReference type="NCBI Taxonomy" id="1173582"/>
    <lineage>
        <taxon>Bacteria</taxon>
        <taxon>Pseudomonadati</taxon>
        <taxon>Bacteroidota</taxon>
        <taxon>Flavobacteriia</taxon>
        <taxon>Flavobacteriales</taxon>
        <taxon>Flavobacteriaceae</taxon>
        <taxon>Mariniflexile</taxon>
    </lineage>
</organism>
<dbReference type="PROSITE" id="PS00924">
    <property type="entry name" value="ASP_GLU_RACEMASE_2"/>
    <property type="match status" value="1"/>
</dbReference>
<accession>A0ABW3JG45</accession>
<reference evidence="9" key="1">
    <citation type="journal article" date="2019" name="Int. J. Syst. Evol. Microbiol.">
        <title>The Global Catalogue of Microorganisms (GCM) 10K type strain sequencing project: providing services to taxonomists for standard genome sequencing and annotation.</title>
        <authorList>
            <consortium name="The Broad Institute Genomics Platform"/>
            <consortium name="The Broad Institute Genome Sequencing Center for Infectious Disease"/>
            <person name="Wu L."/>
            <person name="Ma J."/>
        </authorList>
    </citation>
    <scope>NUCLEOTIDE SEQUENCE [LARGE SCALE GENOMIC DNA]</scope>
    <source>
        <strain evidence="9">CCUG 62414</strain>
    </source>
</reference>
<evidence type="ECO:0000313" key="8">
    <source>
        <dbReference type="EMBL" id="MFD0989284.1"/>
    </source>
</evidence>
<dbReference type="GO" id="GO:0008881">
    <property type="term" value="F:glutamate racemase activity"/>
    <property type="evidence" value="ECO:0007669"/>
    <property type="project" value="UniProtKB-EC"/>
</dbReference>
<dbReference type="HAMAP" id="MF_00258">
    <property type="entry name" value="Glu_racemase"/>
    <property type="match status" value="1"/>
</dbReference>
<name>A0ABW3JG45_9FLAO</name>
<keyword evidence="9" id="KW-1185">Reference proteome</keyword>
<dbReference type="InterPro" id="IPR015942">
    <property type="entry name" value="Asp/Glu/hydantoin_racemase"/>
</dbReference>
<feature type="active site" description="Proton donor/acceptor" evidence="7">
    <location>
        <position position="183"/>
    </location>
</feature>
<dbReference type="InterPro" id="IPR001920">
    <property type="entry name" value="Asp/Glu_race"/>
</dbReference>
<evidence type="ECO:0000256" key="1">
    <source>
        <dbReference type="ARBA" id="ARBA00001602"/>
    </source>
</evidence>
<dbReference type="PROSITE" id="PS00923">
    <property type="entry name" value="ASP_GLU_RACEMASE_1"/>
    <property type="match status" value="1"/>
</dbReference>
<dbReference type="InterPro" id="IPR004391">
    <property type="entry name" value="Glu_race"/>
</dbReference>
<comment type="pathway">
    <text evidence="7">Cell wall biogenesis; peptidoglycan biosynthesis.</text>
</comment>
<protein>
    <recommendedName>
        <fullName evidence="2 7">Glutamate racemase</fullName>
        <ecNumber evidence="2 7">5.1.1.3</ecNumber>
    </recommendedName>
</protein>
<evidence type="ECO:0000256" key="2">
    <source>
        <dbReference type="ARBA" id="ARBA00013090"/>
    </source>
</evidence>
<evidence type="ECO:0000256" key="4">
    <source>
        <dbReference type="ARBA" id="ARBA00022984"/>
    </source>
</evidence>
<dbReference type="Pfam" id="PF01177">
    <property type="entry name" value="Asp_Glu_race"/>
    <property type="match status" value="1"/>
</dbReference>
<feature type="binding site" evidence="7">
    <location>
        <begin position="184"/>
        <end position="185"/>
    </location>
    <ligand>
        <name>substrate</name>
    </ligand>
</feature>
<dbReference type="PANTHER" id="PTHR21198:SF2">
    <property type="entry name" value="GLUTAMATE RACEMASE"/>
    <property type="match status" value="1"/>
</dbReference>
<dbReference type="NCBIfam" id="TIGR00067">
    <property type="entry name" value="glut_race"/>
    <property type="match status" value="1"/>
</dbReference>